<evidence type="ECO:0000259" key="1">
    <source>
        <dbReference type="Pfam" id="PF03358"/>
    </source>
</evidence>
<dbReference type="GO" id="GO:0016491">
    <property type="term" value="F:oxidoreductase activity"/>
    <property type="evidence" value="ECO:0007669"/>
    <property type="project" value="InterPro"/>
</dbReference>
<dbReference type="Pfam" id="PF03358">
    <property type="entry name" value="FMN_red"/>
    <property type="match status" value="1"/>
</dbReference>
<reference evidence="2 3" key="1">
    <citation type="submission" date="2019-01" db="EMBL/GenBank/DDBJ databases">
        <title>Draft genome sequence of Lactobacillus paraplantarum OSY-TC318, a Producer of the novel lantibiotic Paraplantaracin TC318.</title>
        <authorList>
            <person name="Hussein W.E."/>
            <person name="Huang E."/>
            <person name="Yousef A.E."/>
        </authorList>
    </citation>
    <scope>NUCLEOTIDE SEQUENCE [LARGE SCALE GENOMIC DNA]</scope>
    <source>
        <strain evidence="2 3">OSY-TC318</strain>
    </source>
</reference>
<protein>
    <submittedName>
        <fullName evidence="2">NADPH-dependent oxidoreductase</fullName>
    </submittedName>
</protein>
<dbReference type="GO" id="GO:0005829">
    <property type="term" value="C:cytosol"/>
    <property type="evidence" value="ECO:0007669"/>
    <property type="project" value="TreeGrafter"/>
</dbReference>
<proteinExistence type="predicted"/>
<evidence type="ECO:0000313" key="3">
    <source>
        <dbReference type="Proteomes" id="UP000292648"/>
    </source>
</evidence>
<dbReference type="AlphaFoldDB" id="A0A4V2L1L1"/>
<dbReference type="Gene3D" id="3.40.50.360">
    <property type="match status" value="1"/>
</dbReference>
<dbReference type="EMBL" id="SEHH01000084">
    <property type="protein sequence ID" value="TBX40045.1"/>
    <property type="molecule type" value="Genomic_DNA"/>
</dbReference>
<dbReference type="PANTHER" id="PTHR30543:SF21">
    <property type="entry name" value="NAD(P)H-DEPENDENT FMN REDUCTASE LOT6"/>
    <property type="match status" value="1"/>
</dbReference>
<feature type="domain" description="NADPH-dependent FMN reductase-like" evidence="1">
    <location>
        <begin position="8"/>
        <end position="145"/>
    </location>
</feature>
<name>A0A4V2L1L1_9LACO</name>
<dbReference type="GO" id="GO:0010181">
    <property type="term" value="F:FMN binding"/>
    <property type="evidence" value="ECO:0007669"/>
    <property type="project" value="TreeGrafter"/>
</dbReference>
<comment type="caution">
    <text evidence="2">The sequence shown here is derived from an EMBL/GenBank/DDBJ whole genome shotgun (WGS) entry which is preliminary data.</text>
</comment>
<dbReference type="PANTHER" id="PTHR30543">
    <property type="entry name" value="CHROMATE REDUCTASE"/>
    <property type="match status" value="1"/>
</dbReference>
<dbReference type="InterPro" id="IPR029039">
    <property type="entry name" value="Flavoprotein-like_sf"/>
</dbReference>
<organism evidence="2 3">
    <name type="scientific">Lactiplantibacillus paraplantarum</name>
    <dbReference type="NCBI Taxonomy" id="60520"/>
    <lineage>
        <taxon>Bacteria</taxon>
        <taxon>Bacillati</taxon>
        <taxon>Bacillota</taxon>
        <taxon>Bacilli</taxon>
        <taxon>Lactobacillales</taxon>
        <taxon>Lactobacillaceae</taxon>
        <taxon>Lactiplantibacillus</taxon>
    </lineage>
</organism>
<dbReference type="SUPFAM" id="SSF52218">
    <property type="entry name" value="Flavoproteins"/>
    <property type="match status" value="1"/>
</dbReference>
<dbReference type="InterPro" id="IPR005025">
    <property type="entry name" value="FMN_Rdtase-like_dom"/>
</dbReference>
<accession>A0A4V2L1L1</accession>
<dbReference type="Proteomes" id="UP000292648">
    <property type="component" value="Unassembled WGS sequence"/>
</dbReference>
<gene>
    <name evidence="2" type="ORF">EUZ87_11655</name>
</gene>
<sequence length="185" mass="20142">MEINNMQKILMVVGSLRKDSFNKTVAEQISTQLVAQGAEVTFANIADLPLINQDIEFPVPSSVMTFREQVQAADGLWIVTPEYNEMIPGGLKNALDWLSRPTEAGVFGAPDFIMNKPVMLTGAGGKKAAKVGLAHLKTLLTFMGLKPNDNLVGLQIPTSAFMTGKFDLDSEQRAVITQQVTEYLA</sequence>
<evidence type="ECO:0000313" key="2">
    <source>
        <dbReference type="EMBL" id="TBX40045.1"/>
    </source>
</evidence>
<dbReference type="InterPro" id="IPR050712">
    <property type="entry name" value="NAD(P)H-dep_reductase"/>
</dbReference>